<protein>
    <submittedName>
        <fullName evidence="2">Uncharacterized protein</fullName>
    </submittedName>
</protein>
<name>A0AC34G084_9BILA</name>
<sequence length="189" mass="21382">MEEFLGKDSCDFADLWYNELSNNHSLTYNIGDEDFTNNIIKDTVEPNSAAVLITFNRQANVQSCNEANDSLESSSVSNLDVDWSMLEDNQYNNGYALVDPTALWTPAPANFSTSLPATPQSIASDSSPATVRNRKQVRNCCKAMKTWLLEQPRDFQKAEQIFSQYSVEINEAFKMRTRRSGRPHIHQGM</sequence>
<dbReference type="Proteomes" id="UP000887579">
    <property type="component" value="Unplaced"/>
</dbReference>
<accession>A0AC34G084</accession>
<dbReference type="WBParaSite" id="ES5_v2.g22954.t1">
    <property type="protein sequence ID" value="ES5_v2.g22954.t1"/>
    <property type="gene ID" value="ES5_v2.g22954"/>
</dbReference>
<reference evidence="2" key="1">
    <citation type="submission" date="2022-11" db="UniProtKB">
        <authorList>
            <consortium name="WormBaseParasite"/>
        </authorList>
    </citation>
    <scope>IDENTIFICATION</scope>
</reference>
<proteinExistence type="predicted"/>
<organism evidence="1 2">
    <name type="scientific">Panagrolaimus sp. ES5</name>
    <dbReference type="NCBI Taxonomy" id="591445"/>
    <lineage>
        <taxon>Eukaryota</taxon>
        <taxon>Metazoa</taxon>
        <taxon>Ecdysozoa</taxon>
        <taxon>Nematoda</taxon>
        <taxon>Chromadorea</taxon>
        <taxon>Rhabditida</taxon>
        <taxon>Tylenchina</taxon>
        <taxon>Panagrolaimomorpha</taxon>
        <taxon>Panagrolaimoidea</taxon>
        <taxon>Panagrolaimidae</taxon>
        <taxon>Panagrolaimus</taxon>
    </lineage>
</organism>
<evidence type="ECO:0000313" key="1">
    <source>
        <dbReference type="Proteomes" id="UP000887579"/>
    </source>
</evidence>
<evidence type="ECO:0000313" key="2">
    <source>
        <dbReference type="WBParaSite" id="ES5_v2.g22954.t1"/>
    </source>
</evidence>